<evidence type="ECO:0008006" key="5">
    <source>
        <dbReference type="Google" id="ProtNLM"/>
    </source>
</evidence>
<comment type="subcellular location">
    <subcellularLocation>
        <location evidence="1">Membrane</location>
        <topology evidence="1">Multi-pass membrane protein</topology>
    </subcellularLocation>
</comment>
<dbReference type="GO" id="GO:0016020">
    <property type="term" value="C:membrane"/>
    <property type="evidence" value="ECO:0007669"/>
    <property type="project" value="UniProtKB-SubCell"/>
</dbReference>
<sequence>MVFGFTGYTILSRSSGIGMAIAGQTIAGLGQPTQALTHANMSEIIPRKYRPYARAAVQISVSLASVTALYAGGAMARANPEGFRNFFYFNTAIFFFNAVVFALLYQPSARALQQLSTWAKISTSISVECV</sequence>
<keyword evidence="4" id="KW-1185">Reference proteome</keyword>
<keyword evidence="2" id="KW-0472">Membrane</keyword>
<keyword evidence="2" id="KW-0812">Transmembrane</keyword>
<dbReference type="HOGENOM" id="CLU_1938182_0_0_1"/>
<dbReference type="RefSeq" id="XP_013321714.1">
    <property type="nucleotide sequence ID" value="XM_013466260.1"/>
</dbReference>
<name>A0A0D2F2H2_9EURO</name>
<protein>
    <recommendedName>
        <fullName evidence="5">Major facilitator superfamily (MFS) profile domain-containing protein</fullName>
    </recommendedName>
</protein>
<dbReference type="Pfam" id="PF07690">
    <property type="entry name" value="MFS_1"/>
    <property type="match status" value="1"/>
</dbReference>
<dbReference type="EMBL" id="KN847317">
    <property type="protein sequence ID" value="KIW61130.1"/>
    <property type="molecule type" value="Genomic_DNA"/>
</dbReference>
<dbReference type="GO" id="GO:0022857">
    <property type="term" value="F:transmembrane transporter activity"/>
    <property type="evidence" value="ECO:0007669"/>
    <property type="project" value="InterPro"/>
</dbReference>
<dbReference type="Gene3D" id="1.20.1250.20">
    <property type="entry name" value="MFS general substrate transporter like domains"/>
    <property type="match status" value="1"/>
</dbReference>
<evidence type="ECO:0000256" key="2">
    <source>
        <dbReference type="SAM" id="Phobius"/>
    </source>
</evidence>
<dbReference type="Proteomes" id="UP000054342">
    <property type="component" value="Unassembled WGS sequence"/>
</dbReference>
<proteinExistence type="predicted"/>
<organism evidence="3 4">
    <name type="scientific">Exophiala xenobiotica</name>
    <dbReference type="NCBI Taxonomy" id="348802"/>
    <lineage>
        <taxon>Eukaryota</taxon>
        <taxon>Fungi</taxon>
        <taxon>Dikarya</taxon>
        <taxon>Ascomycota</taxon>
        <taxon>Pezizomycotina</taxon>
        <taxon>Eurotiomycetes</taxon>
        <taxon>Chaetothyriomycetidae</taxon>
        <taxon>Chaetothyriales</taxon>
        <taxon>Herpotrichiellaceae</taxon>
        <taxon>Exophiala</taxon>
    </lineage>
</organism>
<dbReference type="GeneID" id="25323196"/>
<dbReference type="InterPro" id="IPR011701">
    <property type="entry name" value="MFS"/>
</dbReference>
<gene>
    <name evidence="3" type="ORF">PV05_01288</name>
</gene>
<dbReference type="OrthoDB" id="2587356at2759"/>
<feature type="transmembrane region" description="Helical" evidence="2">
    <location>
        <begin position="86"/>
        <end position="105"/>
    </location>
</feature>
<dbReference type="SUPFAM" id="SSF103473">
    <property type="entry name" value="MFS general substrate transporter"/>
    <property type="match status" value="1"/>
</dbReference>
<evidence type="ECO:0000256" key="1">
    <source>
        <dbReference type="ARBA" id="ARBA00004141"/>
    </source>
</evidence>
<keyword evidence="2" id="KW-1133">Transmembrane helix</keyword>
<dbReference type="AlphaFoldDB" id="A0A0D2F2H2"/>
<reference evidence="3 4" key="1">
    <citation type="submission" date="2015-01" db="EMBL/GenBank/DDBJ databases">
        <title>The Genome Sequence of Exophiala xenobiotica CBS118157.</title>
        <authorList>
            <consortium name="The Broad Institute Genomics Platform"/>
            <person name="Cuomo C."/>
            <person name="de Hoog S."/>
            <person name="Gorbushina A."/>
            <person name="Stielow B."/>
            <person name="Teixiera M."/>
            <person name="Abouelleil A."/>
            <person name="Chapman S.B."/>
            <person name="Priest M."/>
            <person name="Young S.K."/>
            <person name="Wortman J."/>
            <person name="Nusbaum C."/>
            <person name="Birren B."/>
        </authorList>
    </citation>
    <scope>NUCLEOTIDE SEQUENCE [LARGE SCALE GENOMIC DNA]</scope>
    <source>
        <strain evidence="3 4">CBS 118157</strain>
    </source>
</reference>
<accession>A0A0D2F2H2</accession>
<evidence type="ECO:0000313" key="4">
    <source>
        <dbReference type="Proteomes" id="UP000054342"/>
    </source>
</evidence>
<feature type="transmembrane region" description="Helical" evidence="2">
    <location>
        <begin position="55"/>
        <end position="74"/>
    </location>
</feature>
<dbReference type="InterPro" id="IPR036259">
    <property type="entry name" value="MFS_trans_sf"/>
</dbReference>
<evidence type="ECO:0000313" key="3">
    <source>
        <dbReference type="EMBL" id="KIW61130.1"/>
    </source>
</evidence>